<comment type="similarity">
    <text evidence="2">Belongs to the ABC transporter superfamily. ABCB family. Multidrug resistance exporter (TC 3.A.1.201) subfamily.</text>
</comment>
<keyword evidence="5" id="KW-0067">ATP-binding</keyword>
<dbReference type="SUPFAM" id="SSF52540">
    <property type="entry name" value="P-loop containing nucleoside triphosphate hydrolases"/>
    <property type="match status" value="1"/>
</dbReference>
<dbReference type="InterPro" id="IPR039421">
    <property type="entry name" value="Type_1_exporter"/>
</dbReference>
<keyword evidence="10" id="KW-1185">Reference proteome</keyword>
<dbReference type="Gene3D" id="3.40.50.300">
    <property type="entry name" value="P-loop containing nucleotide triphosphate hydrolases"/>
    <property type="match status" value="1"/>
</dbReference>
<dbReference type="PROSITE" id="PS50893">
    <property type="entry name" value="ABC_TRANSPORTER_2"/>
    <property type="match status" value="1"/>
</dbReference>
<name>R8BM27_PHAM7</name>
<evidence type="ECO:0000256" key="7">
    <source>
        <dbReference type="ARBA" id="ARBA00023136"/>
    </source>
</evidence>
<proteinExistence type="inferred from homology"/>
<gene>
    <name evidence="9" type="ORF">UCRPA7_4132</name>
</gene>
<evidence type="ECO:0000313" key="9">
    <source>
        <dbReference type="EMBL" id="EOO00382.1"/>
    </source>
</evidence>
<dbReference type="HOGENOM" id="CLU_000604_1_9_1"/>
<evidence type="ECO:0000256" key="1">
    <source>
        <dbReference type="ARBA" id="ARBA00004141"/>
    </source>
</evidence>
<dbReference type="Proteomes" id="UP000014074">
    <property type="component" value="Unassembled WGS sequence"/>
</dbReference>
<dbReference type="KEGG" id="tmn:UCRPA7_4132"/>
<comment type="subcellular location">
    <subcellularLocation>
        <location evidence="1">Membrane</location>
        <topology evidence="1">Multi-pass membrane protein</topology>
    </subcellularLocation>
</comment>
<keyword evidence="6" id="KW-1133">Transmembrane helix</keyword>
<feature type="domain" description="ABC transporter" evidence="8">
    <location>
        <begin position="1"/>
        <end position="198"/>
    </location>
</feature>
<reference evidence="10" key="1">
    <citation type="journal article" date="2013" name="Genome Announc.">
        <title>Draft genome sequence of the ascomycete Phaeoacremonium aleophilum strain UCR-PA7, a causal agent of the esca disease complex in grapevines.</title>
        <authorList>
            <person name="Blanco-Ulate B."/>
            <person name="Rolshausen P."/>
            <person name="Cantu D."/>
        </authorList>
    </citation>
    <scope>NUCLEOTIDE SEQUENCE [LARGE SCALE GENOMIC DNA]</scope>
    <source>
        <strain evidence="10">UCR-PA7</strain>
    </source>
</reference>
<evidence type="ECO:0000256" key="6">
    <source>
        <dbReference type="ARBA" id="ARBA00022989"/>
    </source>
</evidence>
<dbReference type="AlphaFoldDB" id="R8BM27"/>
<dbReference type="GO" id="GO:0042626">
    <property type="term" value="F:ATPase-coupled transmembrane transporter activity"/>
    <property type="evidence" value="ECO:0007669"/>
    <property type="project" value="TreeGrafter"/>
</dbReference>
<evidence type="ECO:0000256" key="2">
    <source>
        <dbReference type="ARBA" id="ARBA00007577"/>
    </source>
</evidence>
<dbReference type="Pfam" id="PF00005">
    <property type="entry name" value="ABC_tran"/>
    <property type="match status" value="1"/>
</dbReference>
<evidence type="ECO:0000259" key="8">
    <source>
        <dbReference type="PROSITE" id="PS50893"/>
    </source>
</evidence>
<dbReference type="PANTHER" id="PTHR24221:SF420">
    <property type="entry name" value="ABC MULTIDRUG TRANSPORTER ATRC"/>
    <property type="match status" value="1"/>
</dbReference>
<dbReference type="GO" id="GO:0005524">
    <property type="term" value="F:ATP binding"/>
    <property type="evidence" value="ECO:0007669"/>
    <property type="project" value="UniProtKB-KW"/>
</dbReference>
<dbReference type="OrthoDB" id="6500128at2759"/>
<dbReference type="GO" id="GO:0016887">
    <property type="term" value="F:ATP hydrolysis activity"/>
    <property type="evidence" value="ECO:0007669"/>
    <property type="project" value="InterPro"/>
</dbReference>
<protein>
    <submittedName>
        <fullName evidence="9">Putative abc transporter protein</fullName>
    </submittedName>
</protein>
<keyword evidence="7" id="KW-0472">Membrane</keyword>
<dbReference type="RefSeq" id="XP_007914872.1">
    <property type="nucleotide sequence ID" value="XM_007916681.1"/>
</dbReference>
<evidence type="ECO:0000313" key="10">
    <source>
        <dbReference type="Proteomes" id="UP000014074"/>
    </source>
</evidence>
<dbReference type="InterPro" id="IPR017871">
    <property type="entry name" value="ABC_transporter-like_CS"/>
</dbReference>
<accession>R8BM27</accession>
<dbReference type="FunFam" id="3.40.50.300:FF:000913">
    <property type="entry name" value="ABC multidrug transporter SitT"/>
    <property type="match status" value="1"/>
</dbReference>
<dbReference type="PROSITE" id="PS00211">
    <property type="entry name" value="ABC_TRANSPORTER_1"/>
    <property type="match status" value="1"/>
</dbReference>
<dbReference type="InterPro" id="IPR027417">
    <property type="entry name" value="P-loop_NTPase"/>
</dbReference>
<dbReference type="InterPro" id="IPR003439">
    <property type="entry name" value="ABC_transporter-like_ATP-bd"/>
</dbReference>
<dbReference type="GO" id="GO:0016020">
    <property type="term" value="C:membrane"/>
    <property type="evidence" value="ECO:0007669"/>
    <property type="project" value="UniProtKB-SubCell"/>
</dbReference>
<evidence type="ECO:0000256" key="4">
    <source>
        <dbReference type="ARBA" id="ARBA00022741"/>
    </source>
</evidence>
<dbReference type="GeneID" id="19324552"/>
<evidence type="ECO:0000256" key="3">
    <source>
        <dbReference type="ARBA" id="ARBA00022692"/>
    </source>
</evidence>
<keyword evidence="3" id="KW-0812">Transmembrane</keyword>
<organism evidence="9 10">
    <name type="scientific">Phaeoacremonium minimum (strain UCR-PA7)</name>
    <name type="common">Esca disease fungus</name>
    <name type="synonym">Togninia minima</name>
    <dbReference type="NCBI Taxonomy" id="1286976"/>
    <lineage>
        <taxon>Eukaryota</taxon>
        <taxon>Fungi</taxon>
        <taxon>Dikarya</taxon>
        <taxon>Ascomycota</taxon>
        <taxon>Pezizomycotina</taxon>
        <taxon>Sordariomycetes</taxon>
        <taxon>Sordariomycetidae</taxon>
        <taxon>Togniniales</taxon>
        <taxon>Togniniaceae</taxon>
        <taxon>Phaeoacremonium</taxon>
    </lineage>
</organism>
<dbReference type="PANTHER" id="PTHR24221">
    <property type="entry name" value="ATP-BINDING CASSETTE SUB-FAMILY B"/>
    <property type="match status" value="1"/>
</dbReference>
<sequence>MIAMLERFYDPTSGVIRIDGDALTQLNPRLYRKQLALVQQEPALYPGSIRENVAFGLGQESEVTDDRIEAALRAANAWDFVSSLPDGVRTLCGTSGSQLSGGQRQRVAIARALIREPMVILLDEATSALDTESERVVQAALMKAAAHGDRITIAVAHRLSTIKNADRICVFYGGKIVEAGTHDELVELGGMYRQMCEAQSLEKAV</sequence>
<evidence type="ECO:0000256" key="5">
    <source>
        <dbReference type="ARBA" id="ARBA00022840"/>
    </source>
</evidence>
<keyword evidence="4" id="KW-0547">Nucleotide-binding</keyword>
<dbReference type="EMBL" id="KB933096">
    <property type="protein sequence ID" value="EOO00382.1"/>
    <property type="molecule type" value="Genomic_DNA"/>
</dbReference>
<dbReference type="eggNOG" id="KOG0055">
    <property type="taxonomic scope" value="Eukaryota"/>
</dbReference>